<dbReference type="AlphaFoldDB" id="A0A2R2MJQ4"/>
<dbReference type="PANTHER" id="PTHR19300:SF46">
    <property type="entry name" value="BETA-1,4-N-ACETYLGALACTOSAMINYLTRANSFERASE"/>
    <property type="match status" value="1"/>
</dbReference>
<dbReference type="InterPro" id="IPR003859">
    <property type="entry name" value="Galactosyl_T"/>
</dbReference>
<evidence type="ECO:0000256" key="9">
    <source>
        <dbReference type="ARBA" id="ARBA00023136"/>
    </source>
</evidence>
<dbReference type="RefSeq" id="XP_023930439.1">
    <property type="nucleotide sequence ID" value="XM_024074671.1"/>
</dbReference>
<organism evidence="13 14">
    <name type="scientific">Lingula anatina</name>
    <name type="common">Brachiopod</name>
    <name type="synonym">Lingula unguis</name>
    <dbReference type="NCBI Taxonomy" id="7574"/>
    <lineage>
        <taxon>Eukaryota</taxon>
        <taxon>Metazoa</taxon>
        <taxon>Spiralia</taxon>
        <taxon>Lophotrochozoa</taxon>
        <taxon>Brachiopoda</taxon>
        <taxon>Linguliformea</taxon>
        <taxon>Lingulata</taxon>
        <taxon>Lingulida</taxon>
        <taxon>Linguloidea</taxon>
        <taxon>Lingulidae</taxon>
        <taxon>Lingula</taxon>
    </lineage>
</organism>
<evidence type="ECO:0000313" key="13">
    <source>
        <dbReference type="Proteomes" id="UP000085678"/>
    </source>
</evidence>
<evidence type="ECO:0000256" key="7">
    <source>
        <dbReference type="ARBA" id="ARBA00022968"/>
    </source>
</evidence>
<dbReference type="GO" id="GO:0008378">
    <property type="term" value="F:galactosyltransferase activity"/>
    <property type="evidence" value="ECO:0007669"/>
    <property type="project" value="TreeGrafter"/>
</dbReference>
<comment type="similarity">
    <text evidence="3">Belongs to the glycosyltransferase 7 family.</text>
</comment>
<reference evidence="14" key="1">
    <citation type="submission" date="2025-08" db="UniProtKB">
        <authorList>
            <consortium name="RefSeq"/>
        </authorList>
    </citation>
    <scope>IDENTIFICATION</scope>
    <source>
        <tissue evidence="14">Gonads</tissue>
    </source>
</reference>
<evidence type="ECO:0000259" key="12">
    <source>
        <dbReference type="Pfam" id="PF13733"/>
    </source>
</evidence>
<keyword evidence="5" id="KW-0808">Transferase</keyword>
<evidence type="ECO:0000256" key="1">
    <source>
        <dbReference type="ARBA" id="ARBA00004606"/>
    </source>
</evidence>
<dbReference type="UniPathway" id="UPA00378"/>
<dbReference type="GeneID" id="106157300"/>
<dbReference type="Proteomes" id="UP000085678">
    <property type="component" value="Unplaced"/>
</dbReference>
<evidence type="ECO:0000256" key="3">
    <source>
        <dbReference type="ARBA" id="ARBA00005735"/>
    </source>
</evidence>
<feature type="domain" description="Galactosyltransferase C-terminal" evidence="11">
    <location>
        <begin position="119"/>
        <end position="196"/>
    </location>
</feature>
<dbReference type="GO" id="GO:0006688">
    <property type="term" value="P:glycosphingolipid biosynthetic process"/>
    <property type="evidence" value="ECO:0007669"/>
    <property type="project" value="TreeGrafter"/>
</dbReference>
<evidence type="ECO:0000256" key="2">
    <source>
        <dbReference type="ARBA" id="ARBA00004922"/>
    </source>
</evidence>
<evidence type="ECO:0000259" key="11">
    <source>
        <dbReference type="Pfam" id="PF02709"/>
    </source>
</evidence>
<dbReference type="Gene3D" id="3.90.550.10">
    <property type="entry name" value="Spore Coat Polysaccharide Biosynthesis Protein SpsA, Chain A"/>
    <property type="match status" value="1"/>
</dbReference>
<name>A0A2R2MJQ4_LINAN</name>
<keyword evidence="6" id="KW-0812">Transmembrane</keyword>
<dbReference type="InterPro" id="IPR027995">
    <property type="entry name" value="Galactosyl_T_N"/>
</dbReference>
<comment type="subcellular location">
    <subcellularLocation>
        <location evidence="1">Membrane</location>
        <topology evidence="1">Single-pass type II membrane protein</topology>
    </subcellularLocation>
</comment>
<dbReference type="OrthoDB" id="10016069at2759"/>
<dbReference type="STRING" id="7574.A0A2R2MJQ4"/>
<evidence type="ECO:0000313" key="14">
    <source>
        <dbReference type="RefSeq" id="XP_023930439.1"/>
    </source>
</evidence>
<protein>
    <submittedName>
        <fullName evidence="14">Beta-1,4-N-acetylgalactosaminyltransferase bre-4-like</fullName>
    </submittedName>
</protein>
<evidence type="ECO:0000256" key="6">
    <source>
        <dbReference type="ARBA" id="ARBA00022692"/>
    </source>
</evidence>
<keyword evidence="9" id="KW-0472">Membrane</keyword>
<gene>
    <name evidence="14" type="primary">LOC106157300</name>
</gene>
<keyword evidence="10" id="KW-0325">Glycoprotein</keyword>
<dbReference type="GO" id="GO:0005975">
    <property type="term" value="P:carbohydrate metabolic process"/>
    <property type="evidence" value="ECO:0007669"/>
    <property type="project" value="InterPro"/>
</dbReference>
<dbReference type="Pfam" id="PF02709">
    <property type="entry name" value="Glyco_transf_7C"/>
    <property type="match status" value="1"/>
</dbReference>
<evidence type="ECO:0000256" key="8">
    <source>
        <dbReference type="ARBA" id="ARBA00022989"/>
    </source>
</evidence>
<evidence type="ECO:0000256" key="10">
    <source>
        <dbReference type="ARBA" id="ARBA00023180"/>
    </source>
</evidence>
<dbReference type="PRINTS" id="PR02050">
    <property type="entry name" value="B14GALTRFASE"/>
</dbReference>
<comment type="pathway">
    <text evidence="2">Protein modification; protein glycosylation.</text>
</comment>
<evidence type="ECO:0000256" key="5">
    <source>
        <dbReference type="ARBA" id="ARBA00022679"/>
    </source>
</evidence>
<dbReference type="GO" id="GO:0016020">
    <property type="term" value="C:membrane"/>
    <property type="evidence" value="ECO:0007669"/>
    <property type="project" value="UniProtKB-SubCell"/>
</dbReference>
<dbReference type="GO" id="GO:0005794">
    <property type="term" value="C:Golgi apparatus"/>
    <property type="evidence" value="ECO:0007669"/>
    <property type="project" value="TreeGrafter"/>
</dbReference>
<dbReference type="InterPro" id="IPR029044">
    <property type="entry name" value="Nucleotide-diphossugar_trans"/>
</dbReference>
<keyword evidence="7" id="KW-0735">Signal-anchor</keyword>
<dbReference type="KEGG" id="lak:106157300"/>
<keyword evidence="4" id="KW-0328">Glycosyltransferase</keyword>
<proteinExistence type="inferred from homology"/>
<keyword evidence="13" id="KW-1185">Reference proteome</keyword>
<dbReference type="PANTHER" id="PTHR19300">
    <property type="entry name" value="BETA-1,4-GALACTOSYLTRANSFERASE"/>
    <property type="match status" value="1"/>
</dbReference>
<dbReference type="CDD" id="cd00899">
    <property type="entry name" value="b4GalT"/>
    <property type="match status" value="1"/>
</dbReference>
<keyword evidence="8" id="KW-1133">Transmembrane helix</keyword>
<feature type="domain" description="Galactosyltransferase N-terminal" evidence="12">
    <location>
        <begin position="4"/>
        <end position="112"/>
    </location>
</feature>
<dbReference type="SUPFAM" id="SSF53448">
    <property type="entry name" value="Nucleotide-diphospho-sugar transferases"/>
    <property type="match status" value="1"/>
</dbReference>
<dbReference type="InterPro" id="IPR027791">
    <property type="entry name" value="Galactosyl_T_C"/>
</dbReference>
<dbReference type="InParanoid" id="A0A2R2MJQ4"/>
<accession>A0A2R2MJQ4</accession>
<evidence type="ECO:0000256" key="4">
    <source>
        <dbReference type="ARBA" id="ARBA00022676"/>
    </source>
</evidence>
<dbReference type="Pfam" id="PF13733">
    <property type="entry name" value="Glyco_transf_7N"/>
    <property type="match status" value="1"/>
</dbReference>
<dbReference type="GO" id="GO:0033842">
    <property type="term" value="F:N-acetyl-beta-glucosaminyl-derivative 4-beta-N-acetylgalactosaminyltransferase activity"/>
    <property type="evidence" value="ECO:0007669"/>
    <property type="project" value="TreeGrafter"/>
</dbReference>
<sequence>MSKAAGENFNLDPGGHWSPRDCAARSRVIIIIPYRDRLAHLTRWLHHYHPIFQRQLLEYRIVVTEQYGTGTFNKGRIMNAAFLECRKAFQFDCVIFHDVDMLLENDRNMYVCGNDTTPKHLSPAVDKFRYKIVFDNLVGGVLVMTVSLFEEVNGYSNEYWGWGGEDDDMWERFLEVNATVVRPPLAIGRYKMIKHKSRGKEANYTIIDPLLKTSRSRMHHDGLSNSSYRIVYKSSKPLYTHFIFDINTDKS</sequence>